<organism evidence="1 3">
    <name type="scientific">Didymodactylos carnosus</name>
    <dbReference type="NCBI Taxonomy" id="1234261"/>
    <lineage>
        <taxon>Eukaryota</taxon>
        <taxon>Metazoa</taxon>
        <taxon>Spiralia</taxon>
        <taxon>Gnathifera</taxon>
        <taxon>Rotifera</taxon>
        <taxon>Eurotatoria</taxon>
        <taxon>Bdelloidea</taxon>
        <taxon>Philodinida</taxon>
        <taxon>Philodinidae</taxon>
        <taxon>Didymodactylos</taxon>
    </lineage>
</organism>
<dbReference type="Proteomes" id="UP000681722">
    <property type="component" value="Unassembled WGS sequence"/>
</dbReference>
<evidence type="ECO:0000313" key="2">
    <source>
        <dbReference type="EMBL" id="CAF4602228.1"/>
    </source>
</evidence>
<keyword evidence="3" id="KW-1185">Reference proteome</keyword>
<name>A0A816F7L2_9BILA</name>
<dbReference type="EMBL" id="CAJNOQ010054898">
    <property type="protein sequence ID" value="CAF1658964.1"/>
    <property type="molecule type" value="Genomic_DNA"/>
</dbReference>
<gene>
    <name evidence="1" type="ORF">GPM918_LOCUS45890</name>
    <name evidence="2" type="ORF">SRO942_LOCUS48904</name>
</gene>
<reference evidence="1" key="1">
    <citation type="submission" date="2021-02" db="EMBL/GenBank/DDBJ databases">
        <authorList>
            <person name="Nowell W R."/>
        </authorList>
    </citation>
    <scope>NUCLEOTIDE SEQUENCE</scope>
</reference>
<evidence type="ECO:0000313" key="3">
    <source>
        <dbReference type="Proteomes" id="UP000663829"/>
    </source>
</evidence>
<feature type="non-terminal residue" evidence="1">
    <location>
        <position position="11"/>
    </location>
</feature>
<dbReference type="Proteomes" id="UP000663829">
    <property type="component" value="Unassembled WGS sequence"/>
</dbReference>
<comment type="caution">
    <text evidence="1">The sequence shown here is derived from an EMBL/GenBank/DDBJ whole genome shotgun (WGS) entry which is preliminary data.</text>
</comment>
<accession>A0A816F7L2</accession>
<sequence>MFEISESSSRE</sequence>
<evidence type="ECO:0000313" key="1">
    <source>
        <dbReference type="EMBL" id="CAF1658964.1"/>
    </source>
</evidence>
<proteinExistence type="predicted"/>
<dbReference type="EMBL" id="CAJOBC010128081">
    <property type="protein sequence ID" value="CAF4602228.1"/>
    <property type="molecule type" value="Genomic_DNA"/>
</dbReference>
<protein>
    <submittedName>
        <fullName evidence="1">Uncharacterized protein</fullName>
    </submittedName>
</protein>